<reference evidence="15 16" key="1">
    <citation type="submission" date="2016-10" db="EMBL/GenBank/DDBJ databases">
        <authorList>
            <person name="de Groot N.N."/>
        </authorList>
    </citation>
    <scope>NUCLEOTIDE SEQUENCE [LARGE SCALE GENOMIC DNA]</scope>
    <source>
        <strain evidence="15 16">MAR_2009_71</strain>
    </source>
</reference>
<comment type="subcellular location">
    <subcellularLocation>
        <location evidence="1 10">Cell outer membrane</location>
        <topology evidence="1 10">Multi-pass membrane protein</topology>
    </subcellularLocation>
</comment>
<evidence type="ECO:0000256" key="1">
    <source>
        <dbReference type="ARBA" id="ARBA00004571"/>
    </source>
</evidence>
<keyword evidence="6 11" id="KW-0798">TonB box</keyword>
<keyword evidence="7 10" id="KW-0472">Membrane</keyword>
<evidence type="ECO:0000256" key="9">
    <source>
        <dbReference type="ARBA" id="ARBA00023237"/>
    </source>
</evidence>
<evidence type="ECO:0000256" key="3">
    <source>
        <dbReference type="ARBA" id="ARBA00022452"/>
    </source>
</evidence>
<feature type="chain" id="PRO_5010303721" evidence="12">
    <location>
        <begin position="32"/>
        <end position="802"/>
    </location>
</feature>
<evidence type="ECO:0000259" key="13">
    <source>
        <dbReference type="Pfam" id="PF00593"/>
    </source>
</evidence>
<feature type="signal peptide" evidence="12">
    <location>
        <begin position="1"/>
        <end position="31"/>
    </location>
</feature>
<evidence type="ECO:0000256" key="7">
    <source>
        <dbReference type="ARBA" id="ARBA00023136"/>
    </source>
</evidence>
<proteinExistence type="inferred from homology"/>
<dbReference type="OrthoDB" id="9803050at2"/>
<dbReference type="InterPro" id="IPR012910">
    <property type="entry name" value="Plug_dom"/>
</dbReference>
<dbReference type="InterPro" id="IPR039426">
    <property type="entry name" value="TonB-dep_rcpt-like"/>
</dbReference>
<dbReference type="GO" id="GO:0009279">
    <property type="term" value="C:cell outer membrane"/>
    <property type="evidence" value="ECO:0007669"/>
    <property type="project" value="UniProtKB-SubCell"/>
</dbReference>
<dbReference type="InterPro" id="IPR036942">
    <property type="entry name" value="Beta-barrel_TonB_sf"/>
</dbReference>
<dbReference type="InterPro" id="IPR008969">
    <property type="entry name" value="CarboxyPept-like_regulatory"/>
</dbReference>
<dbReference type="PANTHER" id="PTHR30069">
    <property type="entry name" value="TONB-DEPENDENT OUTER MEMBRANE RECEPTOR"/>
    <property type="match status" value="1"/>
</dbReference>
<evidence type="ECO:0000259" key="14">
    <source>
        <dbReference type="Pfam" id="PF07715"/>
    </source>
</evidence>
<dbReference type="PROSITE" id="PS52016">
    <property type="entry name" value="TONB_DEPENDENT_REC_3"/>
    <property type="match status" value="1"/>
</dbReference>
<evidence type="ECO:0000256" key="12">
    <source>
        <dbReference type="SAM" id="SignalP"/>
    </source>
</evidence>
<evidence type="ECO:0000256" key="10">
    <source>
        <dbReference type="PROSITE-ProRule" id="PRU01360"/>
    </source>
</evidence>
<evidence type="ECO:0000256" key="4">
    <source>
        <dbReference type="ARBA" id="ARBA00022692"/>
    </source>
</evidence>
<feature type="domain" description="TonB-dependent receptor-like beta-barrel" evidence="13">
    <location>
        <begin position="308"/>
        <end position="761"/>
    </location>
</feature>
<sequence length="802" mass="89630">MIKKQKQQVCIRQLKRMAVLMLLFAGIQLHAQDNYTISGKITDIDNGETLFGASVFLEGTSIGVVTNEYGFYSLTAPEGSYRLLITYMGYGDVKQDVNLNRNQNFNFEISEVSTKLDEVEVTAEESEIAVLRKPEMSVLKMNIETVKQMPVVLGEVDILKSLQMLPGVTNNGEGTGGFHVRGGAGDQNLVLLDEAIIYNTSHMFGFFSVFNADAIKDVKLYKGGIPARYGGRVSSVLDVRQKDGNSKRFAATGGIGIISSRLALEAPLFKEKGSFLIAGRRSYADLLLKAAGEDNSVSFYDLNLKTNYKINTNNRLFLSGYFGRDAFELGENFSSSYGNSTANLRWNHIFNDKLFSNLSAIYSKYDYELGITSAEFDWVSSITNYNLKYDLKYYFSDAFKLDFGASGIHYEFDPGEIIPTTETSSVNPLVLDKKRALETGVYVNAEHKLTEKLTAQYGLRYSAFSRLGGQPMTEYANNQPVVYNEDLGIYERGEAIGETVYEKGDAIKTFGNLEPRASLAYTINDNSSLKAGFSRVAQYIHLLSNTSSATPLDVWTPSGQYIDPQLSNQYALGYFRNFKNKAYSMEAEIYYKNTDNRIDYIDGSDLIGQNTIETEILKGESRAYGLELLFRKNEGKFTGWISYTLSKSEQRTPGGNAGGLGINDGNWYNTPYDRTHDVSISGSYRLNDKWSFGTNLVFQTGRPVTYPNGQYEYEGVSIASYSDRNSDRLPAYHRLDLSVNYKPNRKPNAKLKGEWVLGIYNAYNRKNAASVSFGQNIETGANEATRTAIFGIVPSITYNFKF</sequence>
<keyword evidence="5 12" id="KW-0732">Signal</keyword>
<protein>
    <submittedName>
        <fullName evidence="15">TonB-dependent Receptor Plug Domain</fullName>
    </submittedName>
</protein>
<keyword evidence="8 15" id="KW-0675">Receptor</keyword>
<dbReference type="PANTHER" id="PTHR30069:SF29">
    <property type="entry name" value="HEMOGLOBIN AND HEMOGLOBIN-HAPTOGLOBIN-BINDING PROTEIN 1-RELATED"/>
    <property type="match status" value="1"/>
</dbReference>
<dbReference type="Pfam" id="PF00593">
    <property type="entry name" value="TonB_dep_Rec_b-barrel"/>
    <property type="match status" value="1"/>
</dbReference>
<feature type="domain" description="TonB-dependent receptor plug" evidence="14">
    <location>
        <begin position="155"/>
        <end position="232"/>
    </location>
</feature>
<dbReference type="Pfam" id="PF07715">
    <property type="entry name" value="Plug"/>
    <property type="match status" value="1"/>
</dbReference>
<keyword evidence="3 10" id="KW-1134">Transmembrane beta strand</keyword>
<evidence type="ECO:0000313" key="15">
    <source>
        <dbReference type="EMBL" id="SEC36295.1"/>
    </source>
</evidence>
<keyword evidence="2 10" id="KW-0813">Transport</keyword>
<keyword evidence="4 10" id="KW-0812">Transmembrane</keyword>
<dbReference type="Proteomes" id="UP000183038">
    <property type="component" value="Unassembled WGS sequence"/>
</dbReference>
<dbReference type="Pfam" id="PF13715">
    <property type="entry name" value="CarbopepD_reg_2"/>
    <property type="match status" value="1"/>
</dbReference>
<dbReference type="GO" id="GO:0044718">
    <property type="term" value="P:siderophore transmembrane transport"/>
    <property type="evidence" value="ECO:0007669"/>
    <property type="project" value="TreeGrafter"/>
</dbReference>
<evidence type="ECO:0000256" key="5">
    <source>
        <dbReference type="ARBA" id="ARBA00022729"/>
    </source>
</evidence>
<evidence type="ECO:0000256" key="6">
    <source>
        <dbReference type="ARBA" id="ARBA00023077"/>
    </source>
</evidence>
<dbReference type="SUPFAM" id="SSF49464">
    <property type="entry name" value="Carboxypeptidase regulatory domain-like"/>
    <property type="match status" value="1"/>
</dbReference>
<dbReference type="InterPro" id="IPR000531">
    <property type="entry name" value="Beta-barrel_TonB"/>
</dbReference>
<dbReference type="Gene3D" id="2.40.170.20">
    <property type="entry name" value="TonB-dependent receptor, beta-barrel domain"/>
    <property type="match status" value="1"/>
</dbReference>
<dbReference type="SUPFAM" id="SSF56935">
    <property type="entry name" value="Porins"/>
    <property type="match status" value="1"/>
</dbReference>
<dbReference type="AlphaFoldDB" id="A0A1H4RWI5"/>
<gene>
    <name evidence="15" type="ORF">SAMN05192540_2985</name>
</gene>
<organism evidence="15 16">
    <name type="scientific">Maribacter dokdonensis</name>
    <dbReference type="NCBI Taxonomy" id="320912"/>
    <lineage>
        <taxon>Bacteria</taxon>
        <taxon>Pseudomonadati</taxon>
        <taxon>Bacteroidota</taxon>
        <taxon>Flavobacteriia</taxon>
        <taxon>Flavobacteriales</taxon>
        <taxon>Flavobacteriaceae</taxon>
        <taxon>Maribacter</taxon>
    </lineage>
</organism>
<dbReference type="Gene3D" id="2.170.130.10">
    <property type="entry name" value="TonB-dependent receptor, plug domain"/>
    <property type="match status" value="1"/>
</dbReference>
<comment type="similarity">
    <text evidence="10 11">Belongs to the TonB-dependent receptor family.</text>
</comment>
<evidence type="ECO:0000256" key="8">
    <source>
        <dbReference type="ARBA" id="ARBA00023170"/>
    </source>
</evidence>
<dbReference type="InterPro" id="IPR037066">
    <property type="entry name" value="Plug_dom_sf"/>
</dbReference>
<dbReference type="EMBL" id="FNTB01000001">
    <property type="protein sequence ID" value="SEC36295.1"/>
    <property type="molecule type" value="Genomic_DNA"/>
</dbReference>
<evidence type="ECO:0000256" key="11">
    <source>
        <dbReference type="RuleBase" id="RU003357"/>
    </source>
</evidence>
<name>A0A1H4RWI5_9FLAO</name>
<dbReference type="GO" id="GO:0015344">
    <property type="term" value="F:siderophore uptake transmembrane transporter activity"/>
    <property type="evidence" value="ECO:0007669"/>
    <property type="project" value="TreeGrafter"/>
</dbReference>
<keyword evidence="9 10" id="KW-0998">Cell outer membrane</keyword>
<accession>A0A1H4RWI5</accession>
<dbReference type="Gene3D" id="2.60.40.1120">
    <property type="entry name" value="Carboxypeptidase-like, regulatory domain"/>
    <property type="match status" value="1"/>
</dbReference>
<evidence type="ECO:0000313" key="16">
    <source>
        <dbReference type="Proteomes" id="UP000183038"/>
    </source>
</evidence>
<evidence type="ECO:0000256" key="2">
    <source>
        <dbReference type="ARBA" id="ARBA00022448"/>
    </source>
</evidence>